<protein>
    <submittedName>
        <fullName evidence="1">Uncharacterized protein</fullName>
    </submittedName>
</protein>
<sequence>MSDPTPPATAAVAATTTATTLSTTIEDLEFPKAVIIRIIKASLPDNVSIQKEVRQSVSKASTIFVSYLAATANDCARESGHKTIMTSDVLKALEAIGLADFVDRLRADLEAFTSLTKEKKEHKSKTASGGPTVANEDGGEENDDDDDSHANDEHVDEDEAVKDAEDKDAAMDVDDDDDAADPAKRPRIE</sequence>
<proteinExistence type="predicted"/>
<name>A0ACC1M198_9FUNG</name>
<organism evidence="1 2">
    <name type="scientific">Coemansia aciculifera</name>
    <dbReference type="NCBI Taxonomy" id="417176"/>
    <lineage>
        <taxon>Eukaryota</taxon>
        <taxon>Fungi</taxon>
        <taxon>Fungi incertae sedis</taxon>
        <taxon>Zoopagomycota</taxon>
        <taxon>Kickxellomycotina</taxon>
        <taxon>Kickxellomycetes</taxon>
        <taxon>Kickxellales</taxon>
        <taxon>Kickxellaceae</taxon>
        <taxon>Coemansia</taxon>
    </lineage>
</organism>
<comment type="caution">
    <text evidence="1">The sequence shown here is derived from an EMBL/GenBank/DDBJ whole genome shotgun (WGS) entry which is preliminary data.</text>
</comment>
<dbReference type="EMBL" id="JANBVB010000750">
    <property type="protein sequence ID" value="KAJ2892360.1"/>
    <property type="molecule type" value="Genomic_DNA"/>
</dbReference>
<evidence type="ECO:0000313" key="2">
    <source>
        <dbReference type="Proteomes" id="UP001139981"/>
    </source>
</evidence>
<evidence type="ECO:0000313" key="1">
    <source>
        <dbReference type="EMBL" id="KAJ2892360.1"/>
    </source>
</evidence>
<keyword evidence="2" id="KW-1185">Reference proteome</keyword>
<reference evidence="1" key="1">
    <citation type="submission" date="2022-07" db="EMBL/GenBank/DDBJ databases">
        <title>Phylogenomic reconstructions and comparative analyses of Kickxellomycotina fungi.</title>
        <authorList>
            <person name="Reynolds N.K."/>
            <person name="Stajich J.E."/>
            <person name="Barry K."/>
            <person name="Grigoriev I.V."/>
            <person name="Crous P."/>
            <person name="Smith M.E."/>
        </authorList>
    </citation>
    <scope>NUCLEOTIDE SEQUENCE</scope>
    <source>
        <strain evidence="1">CBS 190363</strain>
    </source>
</reference>
<accession>A0ACC1M198</accession>
<dbReference type="Proteomes" id="UP001139981">
    <property type="component" value="Unassembled WGS sequence"/>
</dbReference>
<gene>
    <name evidence="1" type="ORF">IWW38_003250</name>
</gene>